<dbReference type="EC" id="2.3.2.27" evidence="3"/>
<evidence type="ECO:0000256" key="5">
    <source>
        <dbReference type="ARBA" id="ARBA00022692"/>
    </source>
</evidence>
<evidence type="ECO:0000256" key="6">
    <source>
        <dbReference type="ARBA" id="ARBA00022723"/>
    </source>
</evidence>
<evidence type="ECO:0000259" key="15">
    <source>
        <dbReference type="PROSITE" id="PS50089"/>
    </source>
</evidence>
<organism evidence="16 17">
    <name type="scientific">Rubus argutus</name>
    <name type="common">Southern blackberry</name>
    <dbReference type="NCBI Taxonomy" id="59490"/>
    <lineage>
        <taxon>Eukaryota</taxon>
        <taxon>Viridiplantae</taxon>
        <taxon>Streptophyta</taxon>
        <taxon>Embryophyta</taxon>
        <taxon>Tracheophyta</taxon>
        <taxon>Spermatophyta</taxon>
        <taxon>Magnoliopsida</taxon>
        <taxon>eudicotyledons</taxon>
        <taxon>Gunneridae</taxon>
        <taxon>Pentapetalae</taxon>
        <taxon>rosids</taxon>
        <taxon>fabids</taxon>
        <taxon>Rosales</taxon>
        <taxon>Rosaceae</taxon>
        <taxon>Rosoideae</taxon>
        <taxon>Rosoideae incertae sedis</taxon>
        <taxon>Rubus</taxon>
    </lineage>
</organism>
<reference evidence="16 17" key="1">
    <citation type="journal article" date="2023" name="G3 (Bethesda)">
        <title>A chromosome-length genome assembly and annotation of blackberry (Rubus argutus, cv. 'Hillquist').</title>
        <authorList>
            <person name="Bruna T."/>
            <person name="Aryal R."/>
            <person name="Dudchenko O."/>
            <person name="Sargent D.J."/>
            <person name="Mead D."/>
            <person name="Buti M."/>
            <person name="Cavallini A."/>
            <person name="Hytonen T."/>
            <person name="Andres J."/>
            <person name="Pham M."/>
            <person name="Weisz D."/>
            <person name="Mascagni F."/>
            <person name="Usai G."/>
            <person name="Natali L."/>
            <person name="Bassil N."/>
            <person name="Fernandez G.E."/>
            <person name="Lomsadze A."/>
            <person name="Armour M."/>
            <person name="Olukolu B."/>
            <person name="Poorten T."/>
            <person name="Britton C."/>
            <person name="Davik J."/>
            <person name="Ashrafi H."/>
            <person name="Aiden E.L."/>
            <person name="Borodovsky M."/>
            <person name="Worthington M."/>
        </authorList>
    </citation>
    <scope>NUCLEOTIDE SEQUENCE [LARGE SCALE GENOMIC DNA]</scope>
    <source>
        <strain evidence="16">PI 553951</strain>
    </source>
</reference>
<feature type="compositionally biased region" description="Polar residues" evidence="13">
    <location>
        <begin position="158"/>
        <end position="193"/>
    </location>
</feature>
<comment type="subcellular location">
    <subcellularLocation>
        <location evidence="2">Membrane</location>
        <topology evidence="2">Single-pass membrane protein</topology>
    </subcellularLocation>
</comment>
<keyword evidence="12" id="KW-0863">Zinc-finger</keyword>
<keyword evidence="7" id="KW-0833">Ubl conjugation pathway</keyword>
<dbReference type="AlphaFoldDB" id="A0AAW1W8G0"/>
<evidence type="ECO:0000256" key="4">
    <source>
        <dbReference type="ARBA" id="ARBA00022679"/>
    </source>
</evidence>
<dbReference type="GO" id="GO:0008270">
    <property type="term" value="F:zinc ion binding"/>
    <property type="evidence" value="ECO:0007669"/>
    <property type="project" value="UniProtKB-KW"/>
</dbReference>
<dbReference type="SMART" id="SM00184">
    <property type="entry name" value="RING"/>
    <property type="match status" value="1"/>
</dbReference>
<evidence type="ECO:0000256" key="13">
    <source>
        <dbReference type="SAM" id="MobiDB-lite"/>
    </source>
</evidence>
<evidence type="ECO:0000313" key="17">
    <source>
        <dbReference type="Proteomes" id="UP001457282"/>
    </source>
</evidence>
<evidence type="ECO:0000256" key="10">
    <source>
        <dbReference type="ARBA" id="ARBA00023136"/>
    </source>
</evidence>
<keyword evidence="8" id="KW-0862">Zinc</keyword>
<evidence type="ECO:0000256" key="8">
    <source>
        <dbReference type="ARBA" id="ARBA00022833"/>
    </source>
</evidence>
<dbReference type="FunFam" id="3.30.40.10:FF:000404">
    <property type="entry name" value="RING-H2 finger protein ATL72-like"/>
    <property type="match status" value="1"/>
</dbReference>
<dbReference type="Pfam" id="PF13639">
    <property type="entry name" value="zf-RING_2"/>
    <property type="match status" value="1"/>
</dbReference>
<evidence type="ECO:0000256" key="12">
    <source>
        <dbReference type="PROSITE-ProRule" id="PRU00175"/>
    </source>
</evidence>
<evidence type="ECO:0000256" key="2">
    <source>
        <dbReference type="ARBA" id="ARBA00004167"/>
    </source>
</evidence>
<protein>
    <recommendedName>
        <fullName evidence="3">RING-type E3 ubiquitin transferase</fullName>
        <ecNumber evidence="3">2.3.2.27</ecNumber>
    </recommendedName>
</protein>
<keyword evidence="17" id="KW-1185">Reference proteome</keyword>
<dbReference type="GO" id="GO:0016567">
    <property type="term" value="P:protein ubiquitination"/>
    <property type="evidence" value="ECO:0007669"/>
    <property type="project" value="InterPro"/>
</dbReference>
<sequence length="203" mass="22105">MNRHFLRTELSYNGSSIRSSNRTADSYISEANFDSNMVIILAALLCALICALGLNSIVRCALRCRHRFALETPEQAAARLAATGLKKSHLRQIPVAVYGEGIQIPATECPICLGDFEDGEKVRVLPKCNHGFHVRCIDTWLVSHSSCPNCRHSLLEHQQPSKKTSTSINPSTSSEAAENSSPATTGSNSNQEGTVVVVIDEPR</sequence>
<keyword evidence="10 14" id="KW-0472">Membrane</keyword>
<evidence type="ECO:0000256" key="9">
    <source>
        <dbReference type="ARBA" id="ARBA00022989"/>
    </source>
</evidence>
<keyword evidence="6" id="KW-0479">Metal-binding</keyword>
<evidence type="ECO:0000256" key="3">
    <source>
        <dbReference type="ARBA" id="ARBA00012483"/>
    </source>
</evidence>
<dbReference type="SUPFAM" id="SSF57850">
    <property type="entry name" value="RING/U-box"/>
    <property type="match status" value="1"/>
</dbReference>
<name>A0AAW1W8G0_RUBAR</name>
<evidence type="ECO:0000256" key="11">
    <source>
        <dbReference type="ARBA" id="ARBA00024209"/>
    </source>
</evidence>
<feature type="region of interest" description="Disordered" evidence="13">
    <location>
        <begin position="158"/>
        <end position="203"/>
    </location>
</feature>
<evidence type="ECO:0000256" key="1">
    <source>
        <dbReference type="ARBA" id="ARBA00000900"/>
    </source>
</evidence>
<keyword evidence="9 14" id="KW-1133">Transmembrane helix</keyword>
<proteinExistence type="inferred from homology"/>
<dbReference type="EMBL" id="JBEDUW010000006">
    <property type="protein sequence ID" value="KAK9920241.1"/>
    <property type="molecule type" value="Genomic_DNA"/>
</dbReference>
<feature type="domain" description="RING-type" evidence="15">
    <location>
        <begin position="109"/>
        <end position="151"/>
    </location>
</feature>
<dbReference type="PROSITE" id="PS50089">
    <property type="entry name" value="ZF_RING_2"/>
    <property type="match status" value="1"/>
</dbReference>
<dbReference type="PANTHER" id="PTHR46905:SF21">
    <property type="entry name" value="RING-TYPE E3 UBIQUITIN TRANSFERASE"/>
    <property type="match status" value="1"/>
</dbReference>
<comment type="caution">
    <text evidence="16">The sequence shown here is derived from an EMBL/GenBank/DDBJ whole genome shotgun (WGS) entry which is preliminary data.</text>
</comment>
<dbReference type="Gene3D" id="3.30.40.10">
    <property type="entry name" value="Zinc/RING finger domain, C3HC4 (zinc finger)"/>
    <property type="match status" value="1"/>
</dbReference>
<dbReference type="GO" id="GO:0061630">
    <property type="term" value="F:ubiquitin protein ligase activity"/>
    <property type="evidence" value="ECO:0007669"/>
    <property type="project" value="UniProtKB-EC"/>
</dbReference>
<evidence type="ECO:0000256" key="14">
    <source>
        <dbReference type="SAM" id="Phobius"/>
    </source>
</evidence>
<dbReference type="InterPro" id="IPR001841">
    <property type="entry name" value="Znf_RING"/>
</dbReference>
<keyword evidence="5 14" id="KW-0812">Transmembrane</keyword>
<gene>
    <name evidence="16" type="ORF">M0R45_028799</name>
</gene>
<evidence type="ECO:0000313" key="16">
    <source>
        <dbReference type="EMBL" id="KAK9920241.1"/>
    </source>
</evidence>
<dbReference type="CDD" id="cd16461">
    <property type="entry name" value="RING-H2_EL5-like"/>
    <property type="match status" value="1"/>
</dbReference>
<evidence type="ECO:0000256" key="7">
    <source>
        <dbReference type="ARBA" id="ARBA00022786"/>
    </source>
</evidence>
<comment type="similarity">
    <text evidence="11">Belongs to the RING-type zinc finger family. ATL subfamily.</text>
</comment>
<dbReference type="Proteomes" id="UP001457282">
    <property type="component" value="Unassembled WGS sequence"/>
</dbReference>
<dbReference type="InterPro" id="IPR013083">
    <property type="entry name" value="Znf_RING/FYVE/PHD"/>
</dbReference>
<dbReference type="PANTHER" id="PTHR46905">
    <property type="entry name" value="RING-H2 FINGER PROTEIN ATL78"/>
    <property type="match status" value="1"/>
</dbReference>
<keyword evidence="4" id="KW-0808">Transferase</keyword>
<accession>A0AAW1W8G0</accession>
<dbReference type="GO" id="GO:0016020">
    <property type="term" value="C:membrane"/>
    <property type="evidence" value="ECO:0007669"/>
    <property type="project" value="UniProtKB-SubCell"/>
</dbReference>
<feature type="transmembrane region" description="Helical" evidence="14">
    <location>
        <begin position="37"/>
        <end position="58"/>
    </location>
</feature>
<comment type="catalytic activity">
    <reaction evidence="1">
        <text>S-ubiquitinyl-[E2 ubiquitin-conjugating enzyme]-L-cysteine + [acceptor protein]-L-lysine = [E2 ubiquitin-conjugating enzyme]-L-cysteine + N(6)-ubiquitinyl-[acceptor protein]-L-lysine.</text>
        <dbReference type="EC" id="2.3.2.27"/>
    </reaction>
</comment>
<dbReference type="InterPro" id="IPR044602">
    <property type="entry name" value="ATL10/ATL72-79-like"/>
</dbReference>